<evidence type="ECO:0000313" key="2">
    <source>
        <dbReference type="Proteomes" id="UP000291591"/>
    </source>
</evidence>
<accession>A0A4Q7V4G3</accession>
<proteinExistence type="predicted"/>
<gene>
    <name evidence="1" type="ORF">EV383_4424</name>
</gene>
<evidence type="ECO:0000313" key="1">
    <source>
        <dbReference type="EMBL" id="RZT87499.1"/>
    </source>
</evidence>
<dbReference type="OrthoDB" id="122286at2"/>
<keyword evidence="2" id="KW-1185">Reference proteome</keyword>
<dbReference type="InterPro" id="IPR036390">
    <property type="entry name" value="WH_DNA-bd_sf"/>
</dbReference>
<name>A0A4Q7V4G3_PSEST</name>
<dbReference type="Gene3D" id="1.10.10.10">
    <property type="entry name" value="Winged helix-like DNA-binding domain superfamily/Winged helix DNA-binding domain"/>
    <property type="match status" value="1"/>
</dbReference>
<protein>
    <recommendedName>
        <fullName evidence="3">PadR family transcriptional regulator</fullName>
    </recommendedName>
</protein>
<dbReference type="AlphaFoldDB" id="A0A4Q7V4G3"/>
<dbReference type="SUPFAM" id="SSF46785">
    <property type="entry name" value="Winged helix' DNA-binding domain"/>
    <property type="match status" value="1"/>
</dbReference>
<sequence>MTDRVSSLAVVLLRSPDARHYSYDLSTETGVAQPIVCRVLTRLITAGWLVDGHETEEEAANPDFPRRYYRLTPKGKAMMADLAVVST</sequence>
<evidence type="ECO:0008006" key="3">
    <source>
        <dbReference type="Google" id="ProtNLM"/>
    </source>
</evidence>
<dbReference type="Proteomes" id="UP000291591">
    <property type="component" value="Unassembled WGS sequence"/>
</dbReference>
<dbReference type="RefSeq" id="WP_130291645.1">
    <property type="nucleotide sequence ID" value="NZ_SHKL01000001.1"/>
</dbReference>
<dbReference type="InterPro" id="IPR036388">
    <property type="entry name" value="WH-like_DNA-bd_sf"/>
</dbReference>
<organism evidence="1 2">
    <name type="scientific">Pseudonocardia sediminis</name>
    <dbReference type="NCBI Taxonomy" id="1397368"/>
    <lineage>
        <taxon>Bacteria</taxon>
        <taxon>Bacillati</taxon>
        <taxon>Actinomycetota</taxon>
        <taxon>Actinomycetes</taxon>
        <taxon>Pseudonocardiales</taxon>
        <taxon>Pseudonocardiaceae</taxon>
        <taxon>Pseudonocardia</taxon>
    </lineage>
</organism>
<reference evidence="1 2" key="1">
    <citation type="submission" date="2019-02" db="EMBL/GenBank/DDBJ databases">
        <title>Sequencing the genomes of 1000 actinobacteria strains.</title>
        <authorList>
            <person name="Klenk H.-P."/>
        </authorList>
    </citation>
    <scope>NUCLEOTIDE SEQUENCE [LARGE SCALE GENOMIC DNA]</scope>
    <source>
        <strain evidence="1 2">DSM 45779</strain>
    </source>
</reference>
<dbReference type="EMBL" id="SHKL01000001">
    <property type="protein sequence ID" value="RZT87499.1"/>
    <property type="molecule type" value="Genomic_DNA"/>
</dbReference>
<comment type="caution">
    <text evidence="1">The sequence shown here is derived from an EMBL/GenBank/DDBJ whole genome shotgun (WGS) entry which is preliminary data.</text>
</comment>